<feature type="region of interest" description="Disordered" evidence="1">
    <location>
        <begin position="1"/>
        <end position="41"/>
    </location>
</feature>
<accession>A0A6A6ZA91</accession>
<protein>
    <recommendedName>
        <fullName evidence="2">Starter acyltransferase (SAT) domain-containing protein</fullName>
    </recommendedName>
</protein>
<feature type="region of interest" description="Disordered" evidence="1">
    <location>
        <begin position="114"/>
        <end position="136"/>
    </location>
</feature>
<name>A0A6A6ZA91_9PEZI</name>
<evidence type="ECO:0000313" key="3">
    <source>
        <dbReference type="EMBL" id="KAF2817950.1"/>
    </source>
</evidence>
<feature type="region of interest" description="Disordered" evidence="1">
    <location>
        <begin position="461"/>
        <end position="483"/>
    </location>
</feature>
<keyword evidence="4" id="KW-1185">Reference proteome</keyword>
<dbReference type="Proteomes" id="UP000504636">
    <property type="component" value="Unplaced"/>
</dbReference>
<evidence type="ECO:0000256" key="1">
    <source>
        <dbReference type="SAM" id="MobiDB-lite"/>
    </source>
</evidence>
<feature type="domain" description="Starter acyltransferase (SAT)" evidence="2">
    <location>
        <begin position="168"/>
        <end position="238"/>
    </location>
</feature>
<evidence type="ECO:0000313" key="5">
    <source>
        <dbReference type="RefSeq" id="XP_033584914.1"/>
    </source>
</evidence>
<dbReference type="OrthoDB" id="1470350at2759"/>
<sequence>MASRTAATMLGETVSRPPGPCSVSSSQRSSPLPAADPTFVDPNSLSPVKETCLFIAPPSQSSHSAVFFRCPCHSYSCHHTLHRAVPSHVALAENGIRPSRLSYRFSHSWPIHRQATKSSSVRRSRRRQTDTEHEKNTARLWPRPFPLLFRLLVFLQVPQLLHQRACPGLSPLAVEVVRVAFRVGSCVVAAKDALDATSAEPWSTIVTNISEQFPGVALAEFHQTTGIPLSNQAYVSTKPSGTPRLHQGDLPIEIACPNRLTTTTAVASGFISKGKGVLALDWAVMLNGVKYPDPENYHPERCLVWECLDGTSSSSRMSPSQITSSLSAQRSTQTDPPCHLSLTRRAAMGCCYTCHSWVGNKLGFASASGTTRSWRNLLRSNTRASWRLKSSACSSCVRMAEELPMKSQSSQSSYQYRFPLPRREFVVVKARSKLCIGGFLTSSRLCHSVLLRYASPDEGEPTTFEHLNTKSQSPTKSRNSVEMNTQTRPFRFRLANRTATRHQPPRPRNGPLPIPPTFPFMQAPFDIRLIIASFAVTFPHRLPVLDAWHGRFLIPDLRRTDPDSSGFTEAQPGTVDDLPIVIALRSAPQMRTAEGQLELQTVRGRFYMRNEFEFDAWGLYMARITQLQGFAFQHLRVVVLTEWTDMSPNCTLSLEEIAQGTGGRVRVVVELRE</sequence>
<dbReference type="Pfam" id="PF16073">
    <property type="entry name" value="SAT"/>
    <property type="match status" value="1"/>
</dbReference>
<dbReference type="AlphaFoldDB" id="A0A6A6ZA91"/>
<dbReference type="InterPro" id="IPR032088">
    <property type="entry name" value="SAT"/>
</dbReference>
<reference evidence="3 5" key="1">
    <citation type="journal article" date="2020" name="Stud. Mycol.">
        <title>101 Dothideomycetes genomes: a test case for predicting lifestyles and emergence of pathogens.</title>
        <authorList>
            <person name="Haridas S."/>
            <person name="Albert R."/>
            <person name="Binder M."/>
            <person name="Bloem J."/>
            <person name="Labutti K."/>
            <person name="Salamov A."/>
            <person name="Andreopoulos B."/>
            <person name="Baker S."/>
            <person name="Barry K."/>
            <person name="Bills G."/>
            <person name="Bluhm B."/>
            <person name="Cannon C."/>
            <person name="Castanera R."/>
            <person name="Culley D."/>
            <person name="Daum C."/>
            <person name="Ezra D."/>
            <person name="Gonzalez J."/>
            <person name="Henrissat B."/>
            <person name="Kuo A."/>
            <person name="Liang C."/>
            <person name="Lipzen A."/>
            <person name="Lutzoni F."/>
            <person name="Magnuson J."/>
            <person name="Mondo S."/>
            <person name="Nolan M."/>
            <person name="Ohm R."/>
            <person name="Pangilinan J."/>
            <person name="Park H.-J."/>
            <person name="Ramirez L."/>
            <person name="Alfaro M."/>
            <person name="Sun H."/>
            <person name="Tritt A."/>
            <person name="Yoshinaga Y."/>
            <person name="Zwiers L.-H."/>
            <person name="Turgeon B."/>
            <person name="Goodwin S."/>
            <person name="Spatafora J."/>
            <person name="Crous P."/>
            <person name="Grigoriev I."/>
        </authorList>
    </citation>
    <scope>NUCLEOTIDE SEQUENCE</scope>
    <source>
        <strain evidence="3 5">CBS 304.34</strain>
    </source>
</reference>
<organism evidence="3">
    <name type="scientific">Mytilinidion resinicola</name>
    <dbReference type="NCBI Taxonomy" id="574789"/>
    <lineage>
        <taxon>Eukaryota</taxon>
        <taxon>Fungi</taxon>
        <taxon>Dikarya</taxon>
        <taxon>Ascomycota</taxon>
        <taxon>Pezizomycotina</taxon>
        <taxon>Dothideomycetes</taxon>
        <taxon>Pleosporomycetidae</taxon>
        <taxon>Mytilinidiales</taxon>
        <taxon>Mytilinidiaceae</taxon>
        <taxon>Mytilinidion</taxon>
    </lineage>
</organism>
<dbReference type="GeneID" id="54462575"/>
<reference evidence="5" key="3">
    <citation type="submission" date="2025-04" db="UniProtKB">
        <authorList>
            <consortium name="RefSeq"/>
        </authorList>
    </citation>
    <scope>IDENTIFICATION</scope>
    <source>
        <strain evidence="5">CBS 304.34</strain>
    </source>
</reference>
<evidence type="ECO:0000259" key="2">
    <source>
        <dbReference type="Pfam" id="PF16073"/>
    </source>
</evidence>
<dbReference type="RefSeq" id="XP_033584914.1">
    <property type="nucleotide sequence ID" value="XM_033721682.1"/>
</dbReference>
<feature type="region of interest" description="Disordered" evidence="1">
    <location>
        <begin position="316"/>
        <end position="335"/>
    </location>
</feature>
<gene>
    <name evidence="3 5" type="ORF">BDZ99DRAFT_470883</name>
</gene>
<evidence type="ECO:0000313" key="4">
    <source>
        <dbReference type="Proteomes" id="UP000504636"/>
    </source>
</evidence>
<dbReference type="EMBL" id="MU003692">
    <property type="protein sequence ID" value="KAF2817950.1"/>
    <property type="molecule type" value="Genomic_DNA"/>
</dbReference>
<reference evidence="5" key="2">
    <citation type="submission" date="2020-04" db="EMBL/GenBank/DDBJ databases">
        <authorList>
            <consortium name="NCBI Genome Project"/>
        </authorList>
    </citation>
    <scope>NUCLEOTIDE SEQUENCE</scope>
    <source>
        <strain evidence="5">CBS 304.34</strain>
    </source>
</reference>
<feature type="compositionally biased region" description="Polar residues" evidence="1">
    <location>
        <begin position="465"/>
        <end position="483"/>
    </location>
</feature>
<feature type="compositionally biased region" description="Low complexity" evidence="1">
    <location>
        <begin position="21"/>
        <end position="33"/>
    </location>
</feature>
<feature type="compositionally biased region" description="Basic and acidic residues" evidence="1">
    <location>
        <begin position="127"/>
        <end position="136"/>
    </location>
</feature>
<proteinExistence type="predicted"/>